<feature type="domain" description="Reverse transcriptase" evidence="4">
    <location>
        <begin position="1"/>
        <end position="140"/>
    </location>
</feature>
<reference evidence="5" key="1">
    <citation type="submission" date="2016-04" db="EMBL/GenBank/DDBJ databases">
        <authorList>
            <person name="Nguyen H.D."/>
            <person name="Samba Siva P."/>
            <person name="Cullis J."/>
            <person name="Levesque C.A."/>
            <person name="Hambleton S."/>
        </authorList>
    </citation>
    <scope>NUCLEOTIDE SEQUENCE</scope>
    <source>
        <strain evidence="5">DAOMC 236426</strain>
    </source>
</reference>
<feature type="transmembrane region" description="Helical" evidence="3">
    <location>
        <begin position="419"/>
        <end position="449"/>
    </location>
</feature>
<keyword evidence="3" id="KW-1133">Transmembrane helix</keyword>
<keyword evidence="6" id="KW-1185">Reference proteome</keyword>
<keyword evidence="3" id="KW-0812">Transmembrane</keyword>
<name>A0A8X7MII7_9BASI</name>
<dbReference type="Gene3D" id="3.30.70.270">
    <property type="match status" value="2"/>
</dbReference>
<dbReference type="CDD" id="cd09274">
    <property type="entry name" value="RNase_HI_RT_Ty3"/>
    <property type="match status" value="1"/>
</dbReference>
<dbReference type="InterPro" id="IPR043502">
    <property type="entry name" value="DNA/RNA_pol_sf"/>
</dbReference>
<gene>
    <name evidence="5" type="ORF">A4X06_0g9551</name>
</gene>
<keyword evidence="3" id="KW-0472">Membrane</keyword>
<feature type="compositionally biased region" description="Low complexity" evidence="2">
    <location>
        <begin position="477"/>
        <end position="501"/>
    </location>
</feature>
<evidence type="ECO:0000256" key="3">
    <source>
        <dbReference type="SAM" id="Phobius"/>
    </source>
</evidence>
<protein>
    <recommendedName>
        <fullName evidence="4">Reverse transcriptase domain-containing protein</fullName>
    </recommendedName>
</protein>
<dbReference type="Pfam" id="PF17919">
    <property type="entry name" value="RT_RNaseH_2"/>
    <property type="match status" value="1"/>
</dbReference>
<dbReference type="Proteomes" id="UP000077684">
    <property type="component" value="Unassembled WGS sequence"/>
</dbReference>
<dbReference type="InterPro" id="IPR041577">
    <property type="entry name" value="RT_RNaseH_2"/>
</dbReference>
<dbReference type="SUPFAM" id="SSF56672">
    <property type="entry name" value="DNA/RNA polymerases"/>
    <property type="match status" value="1"/>
</dbReference>
<evidence type="ECO:0000256" key="2">
    <source>
        <dbReference type="SAM" id="MobiDB-lite"/>
    </source>
</evidence>
<accession>A0A8X7MII7</accession>
<feature type="region of interest" description="Disordered" evidence="2">
    <location>
        <begin position="463"/>
        <end position="501"/>
    </location>
</feature>
<feature type="compositionally biased region" description="Basic residues" evidence="2">
    <location>
        <begin position="463"/>
        <end position="476"/>
    </location>
</feature>
<evidence type="ECO:0000256" key="1">
    <source>
        <dbReference type="ARBA" id="ARBA00023268"/>
    </source>
</evidence>
<reference evidence="5" key="2">
    <citation type="journal article" date="2019" name="IMA Fungus">
        <title>Genome sequencing and comparison of five Tilletia species to identify candidate genes for the detection of regulated species infecting wheat.</title>
        <authorList>
            <person name="Nguyen H.D.T."/>
            <person name="Sultana T."/>
            <person name="Kesanakurti P."/>
            <person name="Hambleton S."/>
        </authorList>
    </citation>
    <scope>NUCLEOTIDE SEQUENCE</scope>
    <source>
        <strain evidence="5">DAOMC 236426</strain>
    </source>
</reference>
<evidence type="ECO:0000313" key="6">
    <source>
        <dbReference type="Proteomes" id="UP000077684"/>
    </source>
</evidence>
<keyword evidence="1" id="KW-0511">Multifunctional enzyme</keyword>
<dbReference type="AlphaFoldDB" id="A0A8X7MII7"/>
<dbReference type="PANTHER" id="PTHR37984:SF5">
    <property type="entry name" value="PROTEIN NYNRIN-LIKE"/>
    <property type="match status" value="1"/>
</dbReference>
<dbReference type="CDD" id="cd01647">
    <property type="entry name" value="RT_LTR"/>
    <property type="match status" value="1"/>
</dbReference>
<dbReference type="EMBL" id="LWDE02002950">
    <property type="protein sequence ID" value="KAE8236440.1"/>
    <property type="molecule type" value="Genomic_DNA"/>
</dbReference>
<evidence type="ECO:0000259" key="4">
    <source>
        <dbReference type="PROSITE" id="PS50878"/>
    </source>
</evidence>
<comment type="caution">
    <text evidence="5">The sequence shown here is derived from an EMBL/GenBank/DDBJ whole genome shotgun (WGS) entry which is preliminary data.</text>
</comment>
<evidence type="ECO:0000313" key="5">
    <source>
        <dbReference type="EMBL" id="KAE8236440.1"/>
    </source>
</evidence>
<dbReference type="FunFam" id="3.30.70.270:FF:000020">
    <property type="entry name" value="Transposon Tf2-6 polyprotein-like Protein"/>
    <property type="match status" value="1"/>
</dbReference>
<dbReference type="InterPro" id="IPR050951">
    <property type="entry name" value="Retrovirus_Pol_polyprotein"/>
</dbReference>
<dbReference type="InterPro" id="IPR000477">
    <property type="entry name" value="RT_dom"/>
</dbReference>
<dbReference type="GO" id="GO:0003824">
    <property type="term" value="F:catalytic activity"/>
    <property type="evidence" value="ECO:0007669"/>
    <property type="project" value="UniProtKB-KW"/>
</dbReference>
<dbReference type="InterPro" id="IPR043128">
    <property type="entry name" value="Rev_trsase/Diguanyl_cyclase"/>
</dbReference>
<sequence>IKNRYPIPLLDATIERLRHAKIFTTLDLRGAYNLLRIKSGDEWKTALRTRYGHFECLVMPFGLTNAPASFQALMNHIFHDLLDVTVVVYLDDICIFSSDPSKHQEHVREVLRRLIAHGLYCKPEKCTFGASEVRFLGFEVGRDGVRLGADRVQQLLDWPAPTNLRDLQAFLGFCNFFRRFVNGYSRVCLPLTRLLRKNTAFRWDDAADEAFNSLKKLFTTAPILKQFDPTLPTVIESDASDFAISAILSQRYPPDGELHPVAYMSRKMSPAELNYDVHDKELLAVVSVVKSWRHFLESCHAPFDVLVDHKNLEYFQTSRTLTRRQARWSEAINGHRYTITYRPGARNGKADAFPSPSLGLCNAPLRNRRPKVLIIQNTPSPPHQVSQKSLLVHIKQPLKSKHHQSAFVKFSSRQLSNNILSFLLGLLSILLFFLALSSISSFAVTFFTISPFNPVTLSSHLNHLRPSRTRSSRPRPSRTQLSTSSSNTAPPRTSPFPARAAPAPAHRAASGAFLHRGCVAS</sequence>
<dbReference type="PROSITE" id="PS50878">
    <property type="entry name" value="RT_POL"/>
    <property type="match status" value="1"/>
</dbReference>
<feature type="non-terminal residue" evidence="5">
    <location>
        <position position="1"/>
    </location>
</feature>
<dbReference type="PANTHER" id="PTHR37984">
    <property type="entry name" value="PROTEIN CBG26694"/>
    <property type="match status" value="1"/>
</dbReference>
<proteinExistence type="predicted"/>
<dbReference type="Pfam" id="PF00078">
    <property type="entry name" value="RVT_1"/>
    <property type="match status" value="1"/>
</dbReference>
<organism evidence="5 6">
    <name type="scientific">Tilletia controversa</name>
    <name type="common">dwarf bunt fungus</name>
    <dbReference type="NCBI Taxonomy" id="13291"/>
    <lineage>
        <taxon>Eukaryota</taxon>
        <taxon>Fungi</taxon>
        <taxon>Dikarya</taxon>
        <taxon>Basidiomycota</taxon>
        <taxon>Ustilaginomycotina</taxon>
        <taxon>Exobasidiomycetes</taxon>
        <taxon>Tilletiales</taxon>
        <taxon>Tilletiaceae</taxon>
        <taxon>Tilletia</taxon>
    </lineage>
</organism>